<keyword evidence="1" id="KW-1133">Transmembrane helix</keyword>
<keyword evidence="1" id="KW-0812">Transmembrane</keyword>
<dbReference type="Proteomes" id="UP000030016">
    <property type="component" value="Unassembled WGS sequence"/>
</dbReference>
<protein>
    <submittedName>
        <fullName evidence="2">Uncharacterized protein</fullName>
    </submittedName>
</protein>
<keyword evidence="1" id="KW-0472">Membrane</keyword>
<proteinExistence type="predicted"/>
<sequence>MKKILFQDTDSLFEKAGLGACLGACFGSVFGNMMLFLALGLTVGVTSEFIRSLVYYEKNKIINH</sequence>
<evidence type="ECO:0000256" key="1">
    <source>
        <dbReference type="SAM" id="Phobius"/>
    </source>
</evidence>
<evidence type="ECO:0000313" key="2">
    <source>
        <dbReference type="EMBL" id="KGN02303.1"/>
    </source>
</evidence>
<reference evidence="2 3" key="1">
    <citation type="submission" date="2014-01" db="EMBL/GenBank/DDBJ databases">
        <title>Plasmidome dynamics in the species complex Clostridium novyi sensu lato converts strains of independent lineages into distinctly different pathogens.</title>
        <authorList>
            <person name="Skarin H."/>
            <person name="Segerman B."/>
        </authorList>
    </citation>
    <scope>NUCLEOTIDE SEQUENCE [LARGE SCALE GENOMIC DNA]</scope>
    <source>
        <strain evidence="2 3">4570</strain>
    </source>
</reference>
<gene>
    <name evidence="2" type="ORF">Z969_05910</name>
</gene>
<accession>A0AA88ZPA8</accession>
<comment type="caution">
    <text evidence="2">The sequence shown here is derived from an EMBL/GenBank/DDBJ whole genome shotgun (WGS) entry which is preliminary data.</text>
</comment>
<organism evidence="2 3">
    <name type="scientific">Clostridium novyi A str. 4570</name>
    <dbReference type="NCBI Taxonomy" id="1444290"/>
    <lineage>
        <taxon>Bacteria</taxon>
        <taxon>Bacillati</taxon>
        <taxon>Bacillota</taxon>
        <taxon>Clostridia</taxon>
        <taxon>Eubacteriales</taxon>
        <taxon>Clostridiaceae</taxon>
        <taxon>Clostridium</taxon>
    </lineage>
</organism>
<dbReference type="RefSeq" id="WP_039223888.1">
    <property type="nucleotide sequence ID" value="NZ_JDRX01000010.1"/>
</dbReference>
<name>A0AA88ZPA8_CLONO</name>
<feature type="transmembrane region" description="Helical" evidence="1">
    <location>
        <begin position="36"/>
        <end position="56"/>
    </location>
</feature>
<dbReference type="EMBL" id="JDRX01000010">
    <property type="protein sequence ID" value="KGN02303.1"/>
    <property type="molecule type" value="Genomic_DNA"/>
</dbReference>
<dbReference type="AlphaFoldDB" id="A0AA88ZPA8"/>
<evidence type="ECO:0000313" key="3">
    <source>
        <dbReference type="Proteomes" id="UP000030016"/>
    </source>
</evidence>